<keyword evidence="3" id="KW-1185">Reference proteome</keyword>
<dbReference type="Proteomes" id="UP000284021">
    <property type="component" value="Unassembled WGS sequence"/>
</dbReference>
<feature type="signal peptide" evidence="1">
    <location>
        <begin position="1"/>
        <end position="19"/>
    </location>
</feature>
<name>A0A418XI74_9PSED</name>
<dbReference type="RefSeq" id="WP_119952513.1">
    <property type="nucleotide sequence ID" value="NZ_QYUR01000002.1"/>
</dbReference>
<evidence type="ECO:0000256" key="1">
    <source>
        <dbReference type="SAM" id="SignalP"/>
    </source>
</evidence>
<dbReference type="AlphaFoldDB" id="A0A418XI74"/>
<evidence type="ECO:0000313" key="3">
    <source>
        <dbReference type="Proteomes" id="UP000284021"/>
    </source>
</evidence>
<evidence type="ECO:0008006" key="4">
    <source>
        <dbReference type="Google" id="ProtNLM"/>
    </source>
</evidence>
<evidence type="ECO:0000313" key="2">
    <source>
        <dbReference type="EMBL" id="RJG12172.1"/>
    </source>
</evidence>
<reference evidence="2 3" key="1">
    <citation type="submission" date="2018-09" db="EMBL/GenBank/DDBJ databases">
        <authorList>
            <person name="Zhu H."/>
        </authorList>
    </citation>
    <scope>NUCLEOTIDE SEQUENCE [LARGE SCALE GENOMIC DNA]</scope>
    <source>
        <strain evidence="2 3">K1S02-6</strain>
    </source>
</reference>
<dbReference type="PROSITE" id="PS51257">
    <property type="entry name" value="PROKAR_LIPOPROTEIN"/>
    <property type="match status" value="1"/>
</dbReference>
<keyword evidence="1" id="KW-0732">Signal</keyword>
<sequence>MLLRPLALLTALSLLAACAGEPAAPLQAPAFPKAAAAPTPVPAHLRELTGSLLNVPAGGDVELALLIIDERNRPQRLLGNITLSGNGATLRFSLRFNPESFPPGARVELRGRVSRSAQLILRLRPLRIQSATSQALGELRFVAAP</sequence>
<dbReference type="OrthoDB" id="6912619at2"/>
<accession>A0A418XI74</accession>
<comment type="caution">
    <text evidence="2">The sequence shown here is derived from an EMBL/GenBank/DDBJ whole genome shotgun (WGS) entry which is preliminary data.</text>
</comment>
<gene>
    <name evidence="2" type="ORF">D3879_02280</name>
</gene>
<organism evidence="2 3">
    <name type="scientific">Pseudomonas cavernicola</name>
    <dbReference type="NCBI Taxonomy" id="2320866"/>
    <lineage>
        <taxon>Bacteria</taxon>
        <taxon>Pseudomonadati</taxon>
        <taxon>Pseudomonadota</taxon>
        <taxon>Gammaproteobacteria</taxon>
        <taxon>Pseudomonadales</taxon>
        <taxon>Pseudomonadaceae</taxon>
        <taxon>Pseudomonas</taxon>
    </lineage>
</organism>
<proteinExistence type="predicted"/>
<feature type="chain" id="PRO_5019259151" description="Lipoprotein" evidence="1">
    <location>
        <begin position="20"/>
        <end position="145"/>
    </location>
</feature>
<dbReference type="EMBL" id="QYUR01000002">
    <property type="protein sequence ID" value="RJG12172.1"/>
    <property type="molecule type" value="Genomic_DNA"/>
</dbReference>
<protein>
    <recommendedName>
        <fullName evidence="4">Lipoprotein</fullName>
    </recommendedName>
</protein>